<organism evidence="3 4">
    <name type="scientific">Dioscorea cayennensis subsp. rotundata</name>
    <name type="common">White Guinea yam</name>
    <name type="synonym">Dioscorea rotundata</name>
    <dbReference type="NCBI Taxonomy" id="55577"/>
    <lineage>
        <taxon>Eukaryota</taxon>
        <taxon>Viridiplantae</taxon>
        <taxon>Streptophyta</taxon>
        <taxon>Embryophyta</taxon>
        <taxon>Tracheophyta</taxon>
        <taxon>Spermatophyta</taxon>
        <taxon>Magnoliopsida</taxon>
        <taxon>Liliopsida</taxon>
        <taxon>Dioscoreales</taxon>
        <taxon>Dioscoreaceae</taxon>
        <taxon>Dioscorea</taxon>
    </lineage>
</organism>
<dbReference type="InterPro" id="IPR045000">
    <property type="entry name" value="TR"/>
</dbReference>
<dbReference type="Gene3D" id="3.40.50.720">
    <property type="entry name" value="NAD(P)-binding Rossmann-like Domain"/>
    <property type="match status" value="1"/>
</dbReference>
<accession>A0AB40CRL2</accession>
<dbReference type="InterPro" id="IPR020904">
    <property type="entry name" value="Sc_DH/Rdtase_CS"/>
</dbReference>
<dbReference type="RefSeq" id="XP_039142127.1">
    <property type="nucleotide sequence ID" value="XM_039286193.1"/>
</dbReference>
<evidence type="ECO:0000256" key="2">
    <source>
        <dbReference type="ARBA" id="ARBA00023002"/>
    </source>
</evidence>
<evidence type="ECO:0000313" key="4">
    <source>
        <dbReference type="RefSeq" id="XP_039142127.1"/>
    </source>
</evidence>
<dbReference type="PROSITE" id="PS00061">
    <property type="entry name" value="ADH_SHORT"/>
    <property type="match status" value="1"/>
</dbReference>
<evidence type="ECO:0000313" key="3">
    <source>
        <dbReference type="Proteomes" id="UP001515500"/>
    </source>
</evidence>
<sequence>MNNNRDKRWSLHGSTALVTGGCKGIGHAIVEELASLGATVHTCDLNELELNQCLQQWQELQFPVTGSICDVSSRDDCKKLMERVSAMFHGKLNILVNNAGTAFTKPNVDFTAEDYSFIMNTNFESAFHLSQLAHPLLKVSGSSSIVFISSISGLVGGSHLSLYSASKGAINQLMKNLACEWAKDNIRCNCIAPGHINTPLRSLVLENKEILNKEISLIPLGRIGEPEEVASLTGFLCLPVSSYITGQVICIDGGRSTNVLW</sequence>
<dbReference type="InterPro" id="IPR036291">
    <property type="entry name" value="NAD(P)-bd_dom_sf"/>
</dbReference>
<keyword evidence="1" id="KW-0521">NADP</keyword>
<dbReference type="FunFam" id="3.40.50.720:FF:000084">
    <property type="entry name" value="Short-chain dehydrogenase reductase"/>
    <property type="match status" value="1"/>
</dbReference>
<reference evidence="4" key="1">
    <citation type="submission" date="2025-08" db="UniProtKB">
        <authorList>
            <consortium name="RefSeq"/>
        </authorList>
    </citation>
    <scope>IDENTIFICATION</scope>
</reference>
<dbReference type="PRINTS" id="PR00080">
    <property type="entry name" value="SDRFAMILY"/>
</dbReference>
<protein>
    <submittedName>
        <fullName evidence="4">Noroxomaritidine/norcraugsodine reductase-like isoform X1</fullName>
    </submittedName>
</protein>
<dbReference type="PANTHER" id="PTHR42898:SF6">
    <property type="entry name" value="NADP-DEPENDENT MANNITOL DEHYDROGENASE"/>
    <property type="match status" value="1"/>
</dbReference>
<dbReference type="GeneID" id="120279289"/>
<proteinExistence type="predicted"/>
<dbReference type="SUPFAM" id="SSF51735">
    <property type="entry name" value="NAD(P)-binding Rossmann-fold domains"/>
    <property type="match status" value="1"/>
</dbReference>
<dbReference type="PRINTS" id="PR00081">
    <property type="entry name" value="GDHRDH"/>
</dbReference>
<keyword evidence="2" id="KW-0560">Oxidoreductase</keyword>
<dbReference type="PANTHER" id="PTHR42898">
    <property type="entry name" value="TROPINONE REDUCTASE"/>
    <property type="match status" value="1"/>
</dbReference>
<name>A0AB40CRL2_DIOCR</name>
<evidence type="ECO:0000256" key="1">
    <source>
        <dbReference type="ARBA" id="ARBA00022857"/>
    </source>
</evidence>
<dbReference type="InterPro" id="IPR002347">
    <property type="entry name" value="SDR_fam"/>
</dbReference>
<gene>
    <name evidence="4" type="primary">LOC120279289</name>
</gene>
<keyword evidence="3" id="KW-1185">Reference proteome</keyword>
<dbReference type="PROSITE" id="PS51257">
    <property type="entry name" value="PROKAR_LIPOPROTEIN"/>
    <property type="match status" value="1"/>
</dbReference>
<dbReference type="Proteomes" id="UP001515500">
    <property type="component" value="Chromosome 16"/>
</dbReference>
<dbReference type="Pfam" id="PF13561">
    <property type="entry name" value="adh_short_C2"/>
    <property type="match status" value="1"/>
</dbReference>
<dbReference type="AlphaFoldDB" id="A0AB40CRL2"/>
<dbReference type="GO" id="GO:0016491">
    <property type="term" value="F:oxidoreductase activity"/>
    <property type="evidence" value="ECO:0007669"/>
    <property type="project" value="UniProtKB-KW"/>
</dbReference>